<accession>A0A655C8K4</accession>
<reference evidence="1 2" key="1">
    <citation type="submission" date="2015-03" db="EMBL/GenBank/DDBJ databases">
        <authorList>
            <consortium name="Pathogen Informatics"/>
        </authorList>
    </citation>
    <scope>NUCLEOTIDE SEQUENCE [LARGE SCALE GENOMIC DNA]</scope>
    <source>
        <strain evidence="1 2">A1104</strain>
    </source>
</reference>
<dbReference type="EMBL" id="CQPA01000009">
    <property type="protein sequence ID" value="CNU00955.1"/>
    <property type="molecule type" value="Genomic_DNA"/>
</dbReference>
<proteinExistence type="predicted"/>
<evidence type="ECO:0000313" key="1">
    <source>
        <dbReference type="EMBL" id="CNU00955.1"/>
    </source>
</evidence>
<gene>
    <name evidence="1" type="ORF">ERS008198_01655</name>
</gene>
<protein>
    <submittedName>
        <fullName evidence="1">Uncharacterized protein</fullName>
    </submittedName>
</protein>
<organism evidence="1 2">
    <name type="scientific">Salmonella enterica subsp. enterica serovar Bovismorbificans</name>
    <dbReference type="NCBI Taxonomy" id="58097"/>
    <lineage>
        <taxon>Bacteria</taxon>
        <taxon>Pseudomonadati</taxon>
        <taxon>Pseudomonadota</taxon>
        <taxon>Gammaproteobacteria</taxon>
        <taxon>Enterobacterales</taxon>
        <taxon>Enterobacteriaceae</taxon>
        <taxon>Salmonella</taxon>
    </lineage>
</organism>
<name>A0A655C8K4_SALET</name>
<dbReference type="AlphaFoldDB" id="A0A655C8K4"/>
<evidence type="ECO:0000313" key="2">
    <source>
        <dbReference type="Proteomes" id="UP000041314"/>
    </source>
</evidence>
<dbReference type="Proteomes" id="UP000041314">
    <property type="component" value="Unassembled WGS sequence"/>
</dbReference>
<sequence length="58" mass="6686">MNVRTGFLRKTHDVKLLQGGYLTANNVRVIDPDRTAEFSRQSEQIFSVKVSFSVIMRQ</sequence>